<keyword evidence="9 12" id="KW-0472">Membrane</keyword>
<gene>
    <name evidence="15" type="ORF">Ahy_A04g021260</name>
</gene>
<dbReference type="InterPro" id="IPR003591">
    <property type="entry name" value="Leu-rich_rpt_typical-subtyp"/>
</dbReference>
<dbReference type="STRING" id="3818.A0A445DJY2"/>
<dbReference type="PRINTS" id="PR00019">
    <property type="entry name" value="LEURICHRPT"/>
</dbReference>
<keyword evidence="11" id="KW-0325">Glycoprotein</keyword>
<dbReference type="SMART" id="SM00365">
    <property type="entry name" value="LRR_SD22"/>
    <property type="match status" value="5"/>
</dbReference>
<dbReference type="Pfam" id="PF00560">
    <property type="entry name" value="LRR_1"/>
    <property type="match status" value="4"/>
</dbReference>
<dbReference type="GO" id="GO:0005886">
    <property type="term" value="C:plasma membrane"/>
    <property type="evidence" value="ECO:0007669"/>
    <property type="project" value="UniProtKB-SubCell"/>
</dbReference>
<accession>A0A445DJY2</accession>
<comment type="similarity">
    <text evidence="2">Belongs to the RLP family.</text>
</comment>
<evidence type="ECO:0000256" key="7">
    <source>
        <dbReference type="ARBA" id="ARBA00022737"/>
    </source>
</evidence>
<dbReference type="FunFam" id="3.80.10.10:FF:000095">
    <property type="entry name" value="LRR receptor-like serine/threonine-protein kinase GSO1"/>
    <property type="match status" value="1"/>
</dbReference>
<organism evidence="15 16">
    <name type="scientific">Arachis hypogaea</name>
    <name type="common">Peanut</name>
    <dbReference type="NCBI Taxonomy" id="3818"/>
    <lineage>
        <taxon>Eukaryota</taxon>
        <taxon>Viridiplantae</taxon>
        <taxon>Streptophyta</taxon>
        <taxon>Embryophyta</taxon>
        <taxon>Tracheophyta</taxon>
        <taxon>Spermatophyta</taxon>
        <taxon>Magnoliopsida</taxon>
        <taxon>eudicotyledons</taxon>
        <taxon>Gunneridae</taxon>
        <taxon>Pentapetalae</taxon>
        <taxon>rosids</taxon>
        <taxon>fabids</taxon>
        <taxon>Fabales</taxon>
        <taxon>Fabaceae</taxon>
        <taxon>Papilionoideae</taxon>
        <taxon>50 kb inversion clade</taxon>
        <taxon>dalbergioids sensu lato</taxon>
        <taxon>Dalbergieae</taxon>
        <taxon>Pterocarpus clade</taxon>
        <taxon>Arachis</taxon>
    </lineage>
</organism>
<evidence type="ECO:0000256" key="4">
    <source>
        <dbReference type="ARBA" id="ARBA00022614"/>
    </source>
</evidence>
<evidence type="ECO:0000313" key="15">
    <source>
        <dbReference type="EMBL" id="RYR63460.1"/>
    </source>
</evidence>
<keyword evidence="4" id="KW-0433">Leucine-rich repeat</keyword>
<keyword evidence="5 12" id="KW-0812">Transmembrane</keyword>
<evidence type="ECO:0000256" key="8">
    <source>
        <dbReference type="ARBA" id="ARBA00022989"/>
    </source>
</evidence>
<keyword evidence="10" id="KW-0675">Receptor</keyword>
<evidence type="ECO:0000256" key="13">
    <source>
        <dbReference type="SAM" id="SignalP"/>
    </source>
</evidence>
<keyword evidence="8 12" id="KW-1133">Transmembrane helix</keyword>
<evidence type="ECO:0000256" key="12">
    <source>
        <dbReference type="SAM" id="Phobius"/>
    </source>
</evidence>
<dbReference type="SUPFAM" id="SSF52058">
    <property type="entry name" value="L domain-like"/>
    <property type="match status" value="1"/>
</dbReference>
<feature type="signal peptide" evidence="13">
    <location>
        <begin position="1"/>
        <end position="29"/>
    </location>
</feature>
<comment type="caution">
    <text evidence="15">The sequence shown here is derived from an EMBL/GenBank/DDBJ whole genome shotgun (WGS) entry which is preliminary data.</text>
</comment>
<evidence type="ECO:0000256" key="10">
    <source>
        <dbReference type="ARBA" id="ARBA00023170"/>
    </source>
</evidence>
<dbReference type="PANTHER" id="PTHR48063">
    <property type="entry name" value="LRR RECEPTOR-LIKE KINASE"/>
    <property type="match status" value="1"/>
</dbReference>
<dbReference type="AlphaFoldDB" id="A0A445DJY2"/>
<dbReference type="FunFam" id="3.80.10.10:FF:000383">
    <property type="entry name" value="Leucine-rich repeat receptor protein kinase EMS1"/>
    <property type="match status" value="1"/>
</dbReference>
<feature type="chain" id="PRO_5019517407" description="Leucine-rich repeat-containing N-terminal plant-type domain-containing protein" evidence="13">
    <location>
        <begin position="30"/>
        <end position="905"/>
    </location>
</feature>
<dbReference type="EMBL" id="SDMP01000004">
    <property type="protein sequence ID" value="RYR63460.1"/>
    <property type="molecule type" value="Genomic_DNA"/>
</dbReference>
<evidence type="ECO:0000256" key="11">
    <source>
        <dbReference type="ARBA" id="ARBA00023180"/>
    </source>
</evidence>
<dbReference type="SMART" id="SM00369">
    <property type="entry name" value="LRR_TYP"/>
    <property type="match status" value="6"/>
</dbReference>
<dbReference type="PANTHER" id="PTHR48063:SF98">
    <property type="entry name" value="LRR RECEPTOR-LIKE SERINE_THREONINE-PROTEIN KINASE FLS2"/>
    <property type="match status" value="1"/>
</dbReference>
<evidence type="ECO:0000313" key="16">
    <source>
        <dbReference type="Proteomes" id="UP000289738"/>
    </source>
</evidence>
<feature type="transmembrane region" description="Helical" evidence="12">
    <location>
        <begin position="852"/>
        <end position="873"/>
    </location>
</feature>
<evidence type="ECO:0000256" key="1">
    <source>
        <dbReference type="ARBA" id="ARBA00004251"/>
    </source>
</evidence>
<keyword evidence="6 13" id="KW-0732">Signal</keyword>
<dbReference type="FunFam" id="3.80.10.10:FF:000111">
    <property type="entry name" value="LRR receptor-like serine/threonine-protein kinase ERECTA"/>
    <property type="match status" value="1"/>
</dbReference>
<protein>
    <recommendedName>
        <fullName evidence="14">Leucine-rich repeat-containing N-terminal plant-type domain-containing protein</fullName>
    </recommendedName>
</protein>
<keyword evidence="7" id="KW-0677">Repeat</keyword>
<dbReference type="Pfam" id="PF08263">
    <property type="entry name" value="LRRNT_2"/>
    <property type="match status" value="1"/>
</dbReference>
<dbReference type="SUPFAM" id="SSF52047">
    <property type="entry name" value="RNI-like"/>
    <property type="match status" value="1"/>
</dbReference>
<dbReference type="Gene3D" id="3.80.10.10">
    <property type="entry name" value="Ribonuclease Inhibitor"/>
    <property type="match status" value="2"/>
</dbReference>
<evidence type="ECO:0000256" key="2">
    <source>
        <dbReference type="ARBA" id="ARBA00009592"/>
    </source>
</evidence>
<dbReference type="InterPro" id="IPR032675">
    <property type="entry name" value="LRR_dom_sf"/>
</dbReference>
<feature type="domain" description="Leucine-rich repeat-containing N-terminal plant-type" evidence="14">
    <location>
        <begin position="38"/>
        <end position="75"/>
    </location>
</feature>
<keyword evidence="3" id="KW-1003">Cell membrane</keyword>
<evidence type="ECO:0000259" key="14">
    <source>
        <dbReference type="Pfam" id="PF08263"/>
    </source>
</evidence>
<evidence type="ECO:0000256" key="9">
    <source>
        <dbReference type="ARBA" id="ARBA00023136"/>
    </source>
</evidence>
<evidence type="ECO:0000256" key="3">
    <source>
        <dbReference type="ARBA" id="ARBA00022475"/>
    </source>
</evidence>
<dbReference type="InterPro" id="IPR013210">
    <property type="entry name" value="LRR_N_plant-typ"/>
</dbReference>
<sequence>MDSFPSNFKHASILAWSLCAIMFTTCIHGSDSKIHCNEKDKQILLNFKNGAIDPSGLLSAWSSQQDCCHWYGVVCHNFTSRVTQLNLPCSFINGYGYNNFIDKSHCLSGDIPISLLQMEFLEHLDLSNHDYLAMTYDSMNSPSCHNLSLGNLHYQCENSSSLHYLDLSGNLNLLIHNLEWLSSAYSLKYIDLSGIDLRTETNWVQLMAMLPSLSELYLVDCHLDNMSPSLHFANFTALEVLDLSVNAIYSEVPNWLFNLTCDISYIYLDNNLLRGELPKAMPNFQVLKYLVLSNNDLNGPIPDCLGKLEHLTYLDLSSNLFSGPLPINLGNLSSLVALKARSNYFTGVVSEKHFTNLSNLKFLFVESPNIIFDFDLHWIPPFQLDGVFLGPVGPKPPQWLYTQTSLKSLGFANSKFSFETGDKFWSFVSKIELLQLVGNSIDGDLSNVLLNSSFIQLSSNNLKGGLPRLSSSVRVFMVDNNSLSGSMVPLLCHDMDRRSNLEYLDMSNNKLSGGLTDCWTNWKSLLHINLGNNDLSGKIPPSMGLLENRTSLHLHENNLSGDIPLSLQNCHSLLILNVRENRFSGSIPNWLPHKARALQLRSNQFTGSIPNWLPHKARALQLRSNQFTGTIPPQICQMHSLTILDFADNRISGHIPSCINNITAMVVHVRSVIAIGYIFYIDGTCYIIPENLMLLMKGKGLEYEDWNLIRIVDLSSNDLLGTIPAQMFSLTKLHSLNLSHNQLVGKIPKEIGNMRELESLDLSRNQLSGEIPESMSNLSFLSYLNLSFNNLTGKIPSGTQLQGFGALSYIGNLDLCGPPLTKSCSHDGIFGGTEPLDADDDDDDKSQFWSSFYMGMGVGFATCFWGVCAVIFFNRKWRHAYFRFLYDLRDQLYVMVVTKMNKLFK</sequence>
<name>A0A445DJY2_ARAHY</name>
<dbReference type="Proteomes" id="UP000289738">
    <property type="component" value="Chromosome A04"/>
</dbReference>
<dbReference type="Pfam" id="PF13855">
    <property type="entry name" value="LRR_8"/>
    <property type="match status" value="2"/>
</dbReference>
<comment type="subcellular location">
    <subcellularLocation>
        <location evidence="1">Cell membrane</location>
        <topology evidence="1">Single-pass type I membrane protein</topology>
    </subcellularLocation>
</comment>
<evidence type="ECO:0000256" key="6">
    <source>
        <dbReference type="ARBA" id="ARBA00022729"/>
    </source>
</evidence>
<dbReference type="InterPro" id="IPR046956">
    <property type="entry name" value="RLP23-like"/>
</dbReference>
<reference evidence="15 16" key="1">
    <citation type="submission" date="2019-01" db="EMBL/GenBank/DDBJ databases">
        <title>Sequencing of cultivated peanut Arachis hypogaea provides insights into genome evolution and oil improvement.</title>
        <authorList>
            <person name="Chen X."/>
        </authorList>
    </citation>
    <scope>NUCLEOTIDE SEQUENCE [LARGE SCALE GENOMIC DNA]</scope>
    <source>
        <strain evidence="16">cv. Fuhuasheng</strain>
        <tissue evidence="15">Leaves</tissue>
    </source>
</reference>
<proteinExistence type="inferred from homology"/>
<dbReference type="InterPro" id="IPR001611">
    <property type="entry name" value="Leu-rich_rpt"/>
</dbReference>
<evidence type="ECO:0000256" key="5">
    <source>
        <dbReference type="ARBA" id="ARBA00022692"/>
    </source>
</evidence>
<keyword evidence="16" id="KW-1185">Reference proteome</keyword>